<feature type="transmembrane region" description="Helical" evidence="1">
    <location>
        <begin position="238"/>
        <end position="261"/>
    </location>
</feature>
<dbReference type="Proteomes" id="UP000014983">
    <property type="component" value="Chromosome"/>
</dbReference>
<reference evidence="2 3" key="1">
    <citation type="journal article" date="2013" name="Genome Biol. Evol.">
        <title>Comparison of metabolic capacities and inference of gene content evolution in mosquito-associated Spiroplasma diminutum and S. taiwanense.</title>
        <authorList>
            <person name="Lo W.S."/>
            <person name="Ku C."/>
            <person name="Chen L.L."/>
            <person name="Chang T.H."/>
            <person name="Kuo C.H."/>
        </authorList>
    </citation>
    <scope>NUCLEOTIDE SEQUENCE [LARGE SCALE GENOMIC DNA]</scope>
    <source>
        <strain evidence="2 3">CUAS-1</strain>
    </source>
</reference>
<keyword evidence="1" id="KW-1133">Transmembrane helix</keyword>
<dbReference type="STRING" id="1276221.SDIMI_v3c02300"/>
<protein>
    <recommendedName>
        <fullName evidence="4">MFS transporter</fullName>
    </recommendedName>
</protein>
<feature type="transmembrane region" description="Helical" evidence="1">
    <location>
        <begin position="67"/>
        <end position="89"/>
    </location>
</feature>
<keyword evidence="3" id="KW-1185">Reference proteome</keyword>
<proteinExistence type="predicted"/>
<feature type="transmembrane region" description="Helical" evidence="1">
    <location>
        <begin position="101"/>
        <end position="119"/>
    </location>
</feature>
<feature type="transmembrane region" description="Helical" evidence="1">
    <location>
        <begin position="6"/>
        <end position="24"/>
    </location>
</feature>
<keyword evidence="1" id="KW-0812">Transmembrane</keyword>
<feature type="transmembrane region" description="Helical" evidence="1">
    <location>
        <begin position="338"/>
        <end position="365"/>
    </location>
</feature>
<evidence type="ECO:0008006" key="4">
    <source>
        <dbReference type="Google" id="ProtNLM"/>
    </source>
</evidence>
<evidence type="ECO:0000313" key="3">
    <source>
        <dbReference type="Proteomes" id="UP000014983"/>
    </source>
</evidence>
<accession>S5LVS6</accession>
<evidence type="ECO:0000256" key="1">
    <source>
        <dbReference type="SAM" id="Phobius"/>
    </source>
</evidence>
<feature type="transmembrane region" description="Helical" evidence="1">
    <location>
        <begin position="191"/>
        <end position="212"/>
    </location>
</feature>
<keyword evidence="1" id="KW-0472">Membrane</keyword>
<dbReference type="AlphaFoldDB" id="S5LVS6"/>
<organism evidence="2 3">
    <name type="scientific">Spiroplasma diminutum CUAS-1</name>
    <dbReference type="NCBI Taxonomy" id="1276221"/>
    <lineage>
        <taxon>Bacteria</taxon>
        <taxon>Bacillati</taxon>
        <taxon>Mycoplasmatota</taxon>
        <taxon>Mollicutes</taxon>
        <taxon>Entomoplasmatales</taxon>
        <taxon>Spiroplasmataceae</taxon>
        <taxon>Spiroplasma</taxon>
    </lineage>
</organism>
<dbReference type="eggNOG" id="ENOG5033XS2">
    <property type="taxonomic scope" value="Bacteria"/>
</dbReference>
<dbReference type="SUPFAM" id="SSF103473">
    <property type="entry name" value="MFS general substrate transporter"/>
    <property type="match status" value="1"/>
</dbReference>
<feature type="transmembrane region" description="Helical" evidence="1">
    <location>
        <begin position="433"/>
        <end position="455"/>
    </location>
</feature>
<feature type="transmembrane region" description="Helical" evidence="1">
    <location>
        <begin position="36"/>
        <end position="55"/>
    </location>
</feature>
<dbReference type="PATRIC" id="fig|1276221.3.peg.227"/>
<dbReference type="FunCoup" id="S5LVS6">
    <property type="interactions" value="29"/>
</dbReference>
<feature type="transmembrane region" description="Helical" evidence="1">
    <location>
        <begin position="159"/>
        <end position="179"/>
    </location>
</feature>
<evidence type="ECO:0000313" key="2">
    <source>
        <dbReference type="EMBL" id="AGR41934.1"/>
    </source>
</evidence>
<sequence length="503" mass="58238">MQYWDLKILFPILFITCIISMVFLCRKEKLQKGSYLWLAQIVLFWIAAGFIGNQLKNDIEIQKNLNSINFIVLSIFSTSLFLIILKPLATFTTGIFKNRKIWIQISSVIMIFILIITSISDLPLWLTIIIIMLFSFSLASSTLFYLFSNEQNFFRIYTLPSIWITFVFITFSSSFGIYLSNSNLVYKNNGFSISLIVILSILVVLGFAISFLSKENKNLVQVFDEEILNKLPQKNNMIFLIIYLLGFLITLTSAMNNSIFIKLYIALNLINFDLNEEQVNLWLRINDFVYLVPTIITSIISYKLLRKVIEQKYLIFISMFILFGTYTAMAFVPNPFIFIALNILAGICFNQIIYSLFSACVFWNYRAKRNPVTGYFGSAMFGSYFITELIENFISGKKIGIFKNFTNVDELLDKWKNIEQSSKTEILIMSDNISTIIMSIACVLILASILLFYFTSSKIFADYSKYKIATQNLKILIKKRVMTKTKTKFKVEIFEEGESENYE</sequence>
<gene>
    <name evidence="2" type="ORF">SDIMI_v3c02300</name>
</gene>
<feature type="transmembrane region" description="Helical" evidence="1">
    <location>
        <begin position="313"/>
        <end position="332"/>
    </location>
</feature>
<feature type="transmembrane region" description="Helical" evidence="1">
    <location>
        <begin position="372"/>
        <end position="390"/>
    </location>
</feature>
<dbReference type="EMBL" id="CP005076">
    <property type="protein sequence ID" value="AGR41934.1"/>
    <property type="molecule type" value="Genomic_DNA"/>
</dbReference>
<name>S5LVS6_9MOLU</name>
<dbReference type="HOGENOM" id="CLU_041792_0_0_14"/>
<dbReference type="InterPro" id="IPR036259">
    <property type="entry name" value="MFS_trans_sf"/>
</dbReference>
<dbReference type="KEGG" id="sdi:SDIMI_v3c02300"/>
<dbReference type="InParanoid" id="S5LVS6"/>
<feature type="transmembrane region" description="Helical" evidence="1">
    <location>
        <begin position="125"/>
        <end position="147"/>
    </location>
</feature>
<feature type="transmembrane region" description="Helical" evidence="1">
    <location>
        <begin position="281"/>
        <end position="301"/>
    </location>
</feature>